<dbReference type="CDD" id="cd09873">
    <property type="entry name" value="PIN_Pae0151-like"/>
    <property type="match status" value="1"/>
</dbReference>
<dbReference type="AlphaFoldDB" id="X1S5R0"/>
<dbReference type="Gene3D" id="3.40.50.1010">
    <property type="entry name" value="5'-nuclease"/>
    <property type="match status" value="1"/>
</dbReference>
<dbReference type="SUPFAM" id="SSF88723">
    <property type="entry name" value="PIN domain-like"/>
    <property type="match status" value="1"/>
</dbReference>
<dbReference type="InterPro" id="IPR044153">
    <property type="entry name" value="PIN_Pae0151-like"/>
</dbReference>
<protein>
    <submittedName>
        <fullName evidence="1">Uncharacterized protein</fullName>
    </submittedName>
</protein>
<accession>X1S5R0</accession>
<name>X1S5R0_9ZZZZ</name>
<dbReference type="InterPro" id="IPR029060">
    <property type="entry name" value="PIN-like_dom_sf"/>
</dbReference>
<evidence type="ECO:0000313" key="1">
    <source>
        <dbReference type="EMBL" id="GAI88377.1"/>
    </source>
</evidence>
<sequence length="94" mass="10900">DVVWERWKEDGVKVVSPGLLLFELTSVLRKKVHRGLLSPEEAERAFDLVHRLLVLVLVLTPPDLHRRACELAARFNRPCRGFRYPPRETPDEST</sequence>
<dbReference type="EMBL" id="BARW01022686">
    <property type="protein sequence ID" value="GAI88377.1"/>
    <property type="molecule type" value="Genomic_DNA"/>
</dbReference>
<proteinExistence type="predicted"/>
<comment type="caution">
    <text evidence="1">The sequence shown here is derived from an EMBL/GenBank/DDBJ whole genome shotgun (WGS) entry which is preliminary data.</text>
</comment>
<organism evidence="1">
    <name type="scientific">marine sediment metagenome</name>
    <dbReference type="NCBI Taxonomy" id="412755"/>
    <lineage>
        <taxon>unclassified sequences</taxon>
        <taxon>metagenomes</taxon>
        <taxon>ecological metagenomes</taxon>
    </lineage>
</organism>
<gene>
    <name evidence="1" type="ORF">S12H4_37787</name>
</gene>
<feature type="non-terminal residue" evidence="1">
    <location>
        <position position="1"/>
    </location>
</feature>
<reference evidence="1" key="1">
    <citation type="journal article" date="2014" name="Front. Microbiol.">
        <title>High frequency of phylogenetically diverse reductive dehalogenase-homologous genes in deep subseafloor sedimentary metagenomes.</title>
        <authorList>
            <person name="Kawai M."/>
            <person name="Futagami T."/>
            <person name="Toyoda A."/>
            <person name="Takaki Y."/>
            <person name="Nishi S."/>
            <person name="Hori S."/>
            <person name="Arai W."/>
            <person name="Tsubouchi T."/>
            <person name="Morono Y."/>
            <person name="Uchiyama I."/>
            <person name="Ito T."/>
            <person name="Fujiyama A."/>
            <person name="Inagaki F."/>
            <person name="Takami H."/>
        </authorList>
    </citation>
    <scope>NUCLEOTIDE SEQUENCE</scope>
    <source>
        <strain evidence="1">Expedition CK06-06</strain>
    </source>
</reference>